<dbReference type="GO" id="GO:0003700">
    <property type="term" value="F:DNA-binding transcription factor activity"/>
    <property type="evidence" value="ECO:0007669"/>
    <property type="project" value="InterPro"/>
</dbReference>
<name>A0A1H4L6J7_9HYPH</name>
<dbReference type="Proteomes" id="UP000199064">
    <property type="component" value="Unassembled WGS sequence"/>
</dbReference>
<dbReference type="InterPro" id="IPR058163">
    <property type="entry name" value="LysR-type_TF_proteobact-type"/>
</dbReference>
<dbReference type="InterPro" id="IPR005119">
    <property type="entry name" value="LysR_subst-bd"/>
</dbReference>
<dbReference type="Pfam" id="PF03466">
    <property type="entry name" value="LysR_substrate"/>
    <property type="match status" value="1"/>
</dbReference>
<evidence type="ECO:0000313" key="6">
    <source>
        <dbReference type="EMBL" id="SEB65812.1"/>
    </source>
</evidence>
<dbReference type="EMBL" id="FNSL01000001">
    <property type="protein sequence ID" value="SEB65812.1"/>
    <property type="molecule type" value="Genomic_DNA"/>
</dbReference>
<dbReference type="FunFam" id="1.10.10.10:FF:000001">
    <property type="entry name" value="LysR family transcriptional regulator"/>
    <property type="match status" value="1"/>
</dbReference>
<protein>
    <submittedName>
        <fullName evidence="6">DNA-binding transcriptional regulator, LysR family</fullName>
    </submittedName>
</protein>
<comment type="similarity">
    <text evidence="1">Belongs to the LysR transcriptional regulatory family.</text>
</comment>
<dbReference type="InterPro" id="IPR036388">
    <property type="entry name" value="WH-like_DNA-bd_sf"/>
</dbReference>
<dbReference type="RefSeq" id="WP_090329106.1">
    <property type="nucleotide sequence ID" value="NZ_FNSL01000001.1"/>
</dbReference>
<reference evidence="7" key="1">
    <citation type="submission" date="2016-10" db="EMBL/GenBank/DDBJ databases">
        <authorList>
            <person name="Varghese N."/>
            <person name="Submissions S."/>
        </authorList>
    </citation>
    <scope>NUCLEOTIDE SEQUENCE [LARGE SCALE GENOMIC DNA]</scope>
    <source>
        <strain evidence="7">ES.061</strain>
    </source>
</reference>
<dbReference type="SUPFAM" id="SSF46785">
    <property type="entry name" value="Winged helix' DNA-binding domain"/>
    <property type="match status" value="1"/>
</dbReference>
<dbReference type="PANTHER" id="PTHR30537">
    <property type="entry name" value="HTH-TYPE TRANSCRIPTIONAL REGULATOR"/>
    <property type="match status" value="1"/>
</dbReference>
<dbReference type="GO" id="GO:0043565">
    <property type="term" value="F:sequence-specific DNA binding"/>
    <property type="evidence" value="ECO:0007669"/>
    <property type="project" value="TreeGrafter"/>
</dbReference>
<dbReference type="GO" id="GO:0006351">
    <property type="term" value="P:DNA-templated transcription"/>
    <property type="evidence" value="ECO:0007669"/>
    <property type="project" value="TreeGrafter"/>
</dbReference>
<evidence type="ECO:0000256" key="3">
    <source>
        <dbReference type="ARBA" id="ARBA00023125"/>
    </source>
</evidence>
<evidence type="ECO:0000256" key="1">
    <source>
        <dbReference type="ARBA" id="ARBA00009437"/>
    </source>
</evidence>
<dbReference type="PANTHER" id="PTHR30537:SF26">
    <property type="entry name" value="GLYCINE CLEAVAGE SYSTEM TRANSCRIPTIONAL ACTIVATOR"/>
    <property type="match status" value="1"/>
</dbReference>
<keyword evidence="4" id="KW-0804">Transcription</keyword>
<evidence type="ECO:0000256" key="4">
    <source>
        <dbReference type="ARBA" id="ARBA00023163"/>
    </source>
</evidence>
<dbReference type="InterPro" id="IPR036390">
    <property type="entry name" value="WH_DNA-bd_sf"/>
</dbReference>
<gene>
    <name evidence="6" type="ORF">SAMN05216452_2647</name>
</gene>
<keyword evidence="7" id="KW-1185">Reference proteome</keyword>
<dbReference type="PROSITE" id="PS50931">
    <property type="entry name" value="HTH_LYSR"/>
    <property type="match status" value="1"/>
</dbReference>
<dbReference type="Pfam" id="PF00126">
    <property type="entry name" value="HTH_1"/>
    <property type="match status" value="1"/>
</dbReference>
<feature type="domain" description="HTH lysR-type" evidence="5">
    <location>
        <begin position="9"/>
        <end position="66"/>
    </location>
</feature>
<dbReference type="PRINTS" id="PR00039">
    <property type="entry name" value="HTHLYSR"/>
</dbReference>
<sequence>MELPRRLIPSVSGLIAFEATARHLSFSQAAKDLSLSQGAVSKRVRQLEQMLGVALLARNNHQVHLTEMGRRYLPQVRTLLGQLESSTRALMQGADGKAVITIAAPVGLAACWLVSRLGAFQNRNPGLSINLVTSKTLLEADDEAVDCAIVQGMPQWGGAACAPLFEEELLPVASPHFMRTRRPNSPEVLHECTLLHLTDQPDLWAEWFERAGCARPGLPRGPQFDQFPLLIMAAVHGQGAAMVPRFMVERELETGELAVLFDVPLRGRKAYHFITPARSASDRNVLALRGWIMDCVVRDAGCSEAA</sequence>
<dbReference type="Gene3D" id="3.40.190.10">
    <property type="entry name" value="Periplasmic binding protein-like II"/>
    <property type="match status" value="2"/>
</dbReference>
<dbReference type="AlphaFoldDB" id="A0A1H4L6J7"/>
<accession>A0A1H4L6J7</accession>
<proteinExistence type="inferred from homology"/>
<evidence type="ECO:0000259" key="5">
    <source>
        <dbReference type="PROSITE" id="PS50931"/>
    </source>
</evidence>
<evidence type="ECO:0000313" key="7">
    <source>
        <dbReference type="Proteomes" id="UP000199064"/>
    </source>
</evidence>
<keyword evidence="2" id="KW-0805">Transcription regulation</keyword>
<dbReference type="CDD" id="cd08432">
    <property type="entry name" value="PBP2_GcdR_TrpI_HvrB_AmpR_like"/>
    <property type="match status" value="1"/>
</dbReference>
<dbReference type="InterPro" id="IPR000847">
    <property type="entry name" value="LysR_HTH_N"/>
</dbReference>
<evidence type="ECO:0000256" key="2">
    <source>
        <dbReference type="ARBA" id="ARBA00023015"/>
    </source>
</evidence>
<organism evidence="6 7">
    <name type="scientific">Nitratireductor aquibiodomus</name>
    <dbReference type="NCBI Taxonomy" id="204799"/>
    <lineage>
        <taxon>Bacteria</taxon>
        <taxon>Pseudomonadati</taxon>
        <taxon>Pseudomonadota</taxon>
        <taxon>Alphaproteobacteria</taxon>
        <taxon>Hyphomicrobiales</taxon>
        <taxon>Phyllobacteriaceae</taxon>
        <taxon>Nitratireductor</taxon>
    </lineage>
</organism>
<keyword evidence="3 6" id="KW-0238">DNA-binding</keyword>
<dbReference type="Gene3D" id="1.10.10.10">
    <property type="entry name" value="Winged helix-like DNA-binding domain superfamily/Winged helix DNA-binding domain"/>
    <property type="match status" value="1"/>
</dbReference>
<dbReference type="SUPFAM" id="SSF53850">
    <property type="entry name" value="Periplasmic binding protein-like II"/>
    <property type="match status" value="1"/>
</dbReference>